<dbReference type="HOGENOM" id="CLU_006344_12_2_1"/>
<organism evidence="1 2">
    <name type="scientific">Jaapia argillacea MUCL 33604</name>
    <dbReference type="NCBI Taxonomy" id="933084"/>
    <lineage>
        <taxon>Eukaryota</taxon>
        <taxon>Fungi</taxon>
        <taxon>Dikarya</taxon>
        <taxon>Basidiomycota</taxon>
        <taxon>Agaricomycotina</taxon>
        <taxon>Agaricomycetes</taxon>
        <taxon>Agaricomycetidae</taxon>
        <taxon>Jaapiales</taxon>
        <taxon>Jaapiaceae</taxon>
        <taxon>Jaapia</taxon>
    </lineage>
</organism>
<reference evidence="2" key="1">
    <citation type="journal article" date="2014" name="Proc. Natl. Acad. Sci. U.S.A.">
        <title>Extensive sampling of basidiomycete genomes demonstrates inadequacy of the white-rot/brown-rot paradigm for wood decay fungi.</title>
        <authorList>
            <person name="Riley R."/>
            <person name="Salamov A.A."/>
            <person name="Brown D.W."/>
            <person name="Nagy L.G."/>
            <person name="Floudas D."/>
            <person name="Held B.W."/>
            <person name="Levasseur A."/>
            <person name="Lombard V."/>
            <person name="Morin E."/>
            <person name="Otillar R."/>
            <person name="Lindquist E.A."/>
            <person name="Sun H."/>
            <person name="LaButti K.M."/>
            <person name="Schmutz J."/>
            <person name="Jabbour D."/>
            <person name="Luo H."/>
            <person name="Baker S.E."/>
            <person name="Pisabarro A.G."/>
            <person name="Walton J.D."/>
            <person name="Blanchette R.A."/>
            <person name="Henrissat B."/>
            <person name="Martin F."/>
            <person name="Cullen D."/>
            <person name="Hibbett D.S."/>
            <person name="Grigoriev I.V."/>
        </authorList>
    </citation>
    <scope>NUCLEOTIDE SEQUENCE [LARGE SCALE GENOMIC DNA]</scope>
    <source>
        <strain evidence="2">MUCL 33604</strain>
    </source>
</reference>
<keyword evidence="2" id="KW-1185">Reference proteome</keyword>
<accession>A0A067PH48</accession>
<evidence type="ECO:0000313" key="1">
    <source>
        <dbReference type="EMBL" id="KDQ49791.1"/>
    </source>
</evidence>
<gene>
    <name evidence="1" type="ORF">JAAARDRAFT_63501</name>
</gene>
<sequence>MHQLHKGVFKDHLFKWVLTVPLYQGLCIFKKGLSSITQWTGNKYWQMEKVFVGIVSSLYPDEPCVIAASCAILDFIYLAHYPSYTTSSLQAMNKALKAFHDNKQVFVDYRLHSHFNIPKLHWLQHYVASIINFAKQASQASN</sequence>
<name>A0A067PH48_9AGAM</name>
<dbReference type="Proteomes" id="UP000027265">
    <property type="component" value="Unassembled WGS sequence"/>
</dbReference>
<evidence type="ECO:0000313" key="2">
    <source>
        <dbReference type="Proteomes" id="UP000027265"/>
    </source>
</evidence>
<dbReference type="AlphaFoldDB" id="A0A067PH48"/>
<protein>
    <submittedName>
        <fullName evidence="1">Uncharacterized protein</fullName>
    </submittedName>
</protein>
<proteinExistence type="predicted"/>
<dbReference type="EMBL" id="KL197774">
    <property type="protein sequence ID" value="KDQ49791.1"/>
    <property type="molecule type" value="Genomic_DNA"/>
</dbReference>
<dbReference type="InParanoid" id="A0A067PH48"/>
<dbReference type="OrthoDB" id="3252362at2759"/>